<dbReference type="EC" id="1.6.5.-" evidence="6"/>
<dbReference type="InterPro" id="IPR050104">
    <property type="entry name" value="FMN-dep_NADH:Q_OxRdtase_AzoR1"/>
</dbReference>
<dbReference type="GO" id="GO:0010181">
    <property type="term" value="F:FMN binding"/>
    <property type="evidence" value="ECO:0007669"/>
    <property type="project" value="UniProtKB-UniRule"/>
</dbReference>
<comment type="subunit">
    <text evidence="6">Homodimer.</text>
</comment>
<evidence type="ECO:0000256" key="5">
    <source>
        <dbReference type="ARBA" id="ARBA00048542"/>
    </source>
</evidence>
<comment type="catalytic activity">
    <reaction evidence="5">
        <text>N,N-dimethyl-1,4-phenylenediamine + anthranilate + 2 NAD(+) = 2-(4-dimethylaminophenyl)diazenylbenzoate + 2 NADH + 2 H(+)</text>
        <dbReference type="Rhea" id="RHEA:55872"/>
        <dbReference type="ChEBI" id="CHEBI:15378"/>
        <dbReference type="ChEBI" id="CHEBI:15783"/>
        <dbReference type="ChEBI" id="CHEBI:16567"/>
        <dbReference type="ChEBI" id="CHEBI:57540"/>
        <dbReference type="ChEBI" id="CHEBI:57945"/>
        <dbReference type="ChEBI" id="CHEBI:71579"/>
        <dbReference type="EC" id="1.7.1.17"/>
    </reaction>
    <physiologicalReaction direction="right-to-left" evidence="5">
        <dbReference type="Rhea" id="RHEA:55874"/>
    </physiologicalReaction>
</comment>
<dbReference type="PANTHER" id="PTHR43741">
    <property type="entry name" value="FMN-DEPENDENT NADH-AZOREDUCTASE 1"/>
    <property type="match status" value="1"/>
</dbReference>
<keyword evidence="2 6" id="KW-0288">FMN</keyword>
<evidence type="ECO:0000256" key="6">
    <source>
        <dbReference type="HAMAP-Rule" id="MF_01216"/>
    </source>
</evidence>
<feature type="binding site" evidence="6">
    <location>
        <begin position="16"/>
        <end position="18"/>
    </location>
    <ligand>
        <name>FMN</name>
        <dbReference type="ChEBI" id="CHEBI:58210"/>
    </ligand>
</feature>
<evidence type="ECO:0000259" key="7">
    <source>
        <dbReference type="Pfam" id="PF02525"/>
    </source>
</evidence>
<dbReference type="GO" id="GO:0016655">
    <property type="term" value="F:oxidoreductase activity, acting on NAD(P)H, quinone or similar compound as acceptor"/>
    <property type="evidence" value="ECO:0007669"/>
    <property type="project" value="InterPro"/>
</dbReference>
<dbReference type="Proteomes" id="UP000264036">
    <property type="component" value="Unassembled WGS sequence"/>
</dbReference>
<comment type="caution">
    <text evidence="6">Lacks conserved residue(s) required for the propagation of feature annotation.</text>
</comment>
<comment type="cofactor">
    <cofactor evidence="6">
        <name>FMN</name>
        <dbReference type="ChEBI" id="CHEBI:58210"/>
    </cofactor>
    <text evidence="6">Binds 1 FMN per subunit.</text>
</comment>
<feature type="binding site" evidence="6">
    <location>
        <position position="10"/>
    </location>
    <ligand>
        <name>FMN</name>
        <dbReference type="ChEBI" id="CHEBI:58210"/>
    </ligand>
</feature>
<dbReference type="SUPFAM" id="SSF52218">
    <property type="entry name" value="Flavoproteins"/>
    <property type="match status" value="1"/>
</dbReference>
<comment type="catalytic activity">
    <reaction evidence="6">
        <text>2 a quinone + NADH + H(+) = 2 a 1,4-benzosemiquinone + NAD(+)</text>
        <dbReference type="Rhea" id="RHEA:65952"/>
        <dbReference type="ChEBI" id="CHEBI:15378"/>
        <dbReference type="ChEBI" id="CHEBI:57540"/>
        <dbReference type="ChEBI" id="CHEBI:57945"/>
        <dbReference type="ChEBI" id="CHEBI:132124"/>
        <dbReference type="ChEBI" id="CHEBI:134225"/>
    </reaction>
</comment>
<feature type="domain" description="Flavodoxin-like fold" evidence="7">
    <location>
        <begin position="3"/>
        <end position="205"/>
    </location>
</feature>
<keyword evidence="1 6" id="KW-0285">Flavoprotein</keyword>
<name>A0A356LJG6_9BURK</name>
<dbReference type="EC" id="1.7.1.17" evidence="6"/>
<dbReference type="Pfam" id="PF02525">
    <property type="entry name" value="Flavodoxin_2"/>
    <property type="match status" value="1"/>
</dbReference>
<comment type="caution">
    <text evidence="8">The sequence shown here is derived from an EMBL/GenBank/DDBJ whole genome shotgun (WGS) entry which is preliminary data.</text>
</comment>
<dbReference type="PANTHER" id="PTHR43741:SF4">
    <property type="entry name" value="FMN-DEPENDENT NADH:QUINONE OXIDOREDUCTASE"/>
    <property type="match status" value="1"/>
</dbReference>
<evidence type="ECO:0000313" key="8">
    <source>
        <dbReference type="EMBL" id="HBP31126.1"/>
    </source>
</evidence>
<protein>
    <recommendedName>
        <fullName evidence="6">FMN dependent NADH:quinone oxidoreductase</fullName>
        <ecNumber evidence="6">1.6.5.-</ecNumber>
    </recommendedName>
    <alternativeName>
        <fullName evidence="6">Azo-dye reductase</fullName>
    </alternativeName>
    <alternativeName>
        <fullName evidence="6">FMN-dependent NADH-azo compound oxidoreductase</fullName>
    </alternativeName>
    <alternativeName>
        <fullName evidence="6">FMN-dependent NADH-azoreductase</fullName>
        <ecNumber evidence="6">1.7.1.17</ecNumber>
    </alternativeName>
</protein>
<dbReference type="AlphaFoldDB" id="A0A356LJG6"/>
<keyword evidence="3 6" id="KW-0560">Oxidoreductase</keyword>
<comment type="function">
    <text evidence="6">Also exhibits azoreductase activity. Catalyzes the reductive cleavage of the azo bond in aromatic azo compounds to the corresponding amines.</text>
</comment>
<organism evidence="8 9">
    <name type="scientific">Advenella kashmirensis</name>
    <dbReference type="NCBI Taxonomy" id="310575"/>
    <lineage>
        <taxon>Bacteria</taxon>
        <taxon>Pseudomonadati</taxon>
        <taxon>Pseudomonadota</taxon>
        <taxon>Betaproteobacteria</taxon>
        <taxon>Burkholderiales</taxon>
        <taxon>Alcaligenaceae</taxon>
    </lineage>
</organism>
<dbReference type="HAMAP" id="MF_01216">
    <property type="entry name" value="Azoreductase_type1"/>
    <property type="match status" value="1"/>
</dbReference>
<evidence type="ECO:0000256" key="1">
    <source>
        <dbReference type="ARBA" id="ARBA00022630"/>
    </source>
</evidence>
<keyword evidence="4 6" id="KW-0520">NAD</keyword>
<comment type="function">
    <text evidence="6">Quinone reductase that provides resistance to thiol-specific stress caused by electrophilic quinones.</text>
</comment>
<sequence>MTNLLHIAASPRTERSASREVAQHFITSYMDTNPEATVHTIDLWQTALPEFDEHAMAAKYAGLSGTPLSASQQAAWDGLRTLASHLHQADIVVLSVPLWNFGIPYKLKQLIDLVTQKDILFTFDHNGFNGMLANKQAVVVYARGLDYGADSATPSSRFDLQKPYMEMWLNFIGITDTHSIVVEKTLFGNEIDHAARHAAATQAAQLGQQLRR</sequence>
<dbReference type="GO" id="GO:0016652">
    <property type="term" value="F:oxidoreductase activity, acting on NAD(P)H as acceptor"/>
    <property type="evidence" value="ECO:0007669"/>
    <property type="project" value="UniProtKB-UniRule"/>
</dbReference>
<dbReference type="InterPro" id="IPR029039">
    <property type="entry name" value="Flavoprotein-like_sf"/>
</dbReference>
<reference evidence="8 9" key="1">
    <citation type="journal article" date="2018" name="Nat. Biotechnol.">
        <title>A standardized bacterial taxonomy based on genome phylogeny substantially revises the tree of life.</title>
        <authorList>
            <person name="Parks D.H."/>
            <person name="Chuvochina M."/>
            <person name="Waite D.W."/>
            <person name="Rinke C."/>
            <person name="Skarshewski A."/>
            <person name="Chaumeil P.A."/>
            <person name="Hugenholtz P."/>
        </authorList>
    </citation>
    <scope>NUCLEOTIDE SEQUENCE [LARGE SCALE GENOMIC DNA]</scope>
    <source>
        <strain evidence="8">UBA10707</strain>
    </source>
</reference>
<proteinExistence type="inferred from homology"/>
<dbReference type="InterPro" id="IPR003680">
    <property type="entry name" value="Flavodoxin_fold"/>
</dbReference>
<gene>
    <name evidence="6" type="primary">azoR</name>
    <name evidence="8" type="ORF">DD666_17165</name>
</gene>
<comment type="similarity">
    <text evidence="6">Belongs to the azoreductase type 1 family.</text>
</comment>
<dbReference type="InterPro" id="IPR023048">
    <property type="entry name" value="NADH:quinone_OxRdtase_FMN_depd"/>
</dbReference>
<evidence type="ECO:0000256" key="2">
    <source>
        <dbReference type="ARBA" id="ARBA00022643"/>
    </source>
</evidence>
<evidence type="ECO:0000256" key="4">
    <source>
        <dbReference type="ARBA" id="ARBA00023027"/>
    </source>
</evidence>
<evidence type="ECO:0000313" key="9">
    <source>
        <dbReference type="Proteomes" id="UP000264036"/>
    </source>
</evidence>
<evidence type="ECO:0000256" key="3">
    <source>
        <dbReference type="ARBA" id="ARBA00023002"/>
    </source>
</evidence>
<dbReference type="GO" id="GO:0009055">
    <property type="term" value="F:electron transfer activity"/>
    <property type="evidence" value="ECO:0007669"/>
    <property type="project" value="UniProtKB-UniRule"/>
</dbReference>
<dbReference type="EMBL" id="DOEK01000035">
    <property type="protein sequence ID" value="HBP31126.1"/>
    <property type="molecule type" value="Genomic_DNA"/>
</dbReference>
<dbReference type="Gene3D" id="3.40.50.360">
    <property type="match status" value="1"/>
</dbReference>
<accession>A0A356LJG6</accession>